<dbReference type="PRINTS" id="PR00380">
    <property type="entry name" value="KINESINHEAVY"/>
</dbReference>
<dbReference type="GO" id="GO:0005524">
    <property type="term" value="F:ATP binding"/>
    <property type="evidence" value="ECO:0007669"/>
    <property type="project" value="UniProtKB-UniRule"/>
</dbReference>
<feature type="coiled-coil region" evidence="7">
    <location>
        <begin position="926"/>
        <end position="1002"/>
    </location>
</feature>
<dbReference type="GO" id="GO:0003777">
    <property type="term" value="F:microtubule motor activity"/>
    <property type="evidence" value="ECO:0007669"/>
    <property type="project" value="InterPro"/>
</dbReference>
<evidence type="ECO:0000256" key="8">
    <source>
        <dbReference type="SAM" id="MobiDB-lite"/>
    </source>
</evidence>
<evidence type="ECO:0000313" key="11">
    <source>
        <dbReference type="Proteomes" id="UP000267821"/>
    </source>
</evidence>
<dbReference type="SMART" id="SM00129">
    <property type="entry name" value="KISc"/>
    <property type="match status" value="1"/>
</dbReference>
<keyword evidence="6" id="KW-0505">Motor protein</keyword>
<dbReference type="Gene3D" id="3.40.850.10">
    <property type="entry name" value="Kinesin motor domain"/>
    <property type="match status" value="1"/>
</dbReference>
<feature type="compositionally biased region" description="Pro residues" evidence="8">
    <location>
        <begin position="871"/>
        <end position="880"/>
    </location>
</feature>
<dbReference type="PROSITE" id="PS50067">
    <property type="entry name" value="KINESIN_MOTOR_2"/>
    <property type="match status" value="1"/>
</dbReference>
<dbReference type="InParanoid" id="A0A3N4LAS4"/>
<dbReference type="PROSITE" id="PS00411">
    <property type="entry name" value="KINESIN_MOTOR_1"/>
    <property type="match status" value="1"/>
</dbReference>
<dbReference type="PANTHER" id="PTHR47969">
    <property type="entry name" value="CHROMOSOME-ASSOCIATED KINESIN KIF4A-RELATED"/>
    <property type="match status" value="1"/>
</dbReference>
<feature type="compositionally biased region" description="Polar residues" evidence="8">
    <location>
        <begin position="729"/>
        <end position="746"/>
    </location>
</feature>
<keyword evidence="3 6" id="KW-0547">Nucleotide-binding</keyword>
<evidence type="ECO:0000256" key="5">
    <source>
        <dbReference type="ARBA" id="ARBA00023054"/>
    </source>
</evidence>
<sequence length="1184" mass="132722">MASPPTSPIPSHTPPRPMSAMIRPARSASRLSMSSRPGGSRASDEDSKTAVKVAIRVRPALQPNDPGYDLIPQRFQKSAVQVMSPTSLAVDSPQGKKIFVFDRVFSEKVEQDGVWEYLQESVSAFVQGYNVSLLAYGQSGAGKSYTMGTASPGDSSSHGIIPRAAHALFEHLGAPPSGARGSSGLRAPVRYSQIGSPKQVVNKAWSIKATYVEIYNESLRDLLINETSMHDRPQVNIREDKSGRILLTGLHELEINSYEELMLALTFGSSIRQTDATAINAKSSRSHAVFSLNLVQKKPRPQTDKEKRNSLPLDMMAQGSEAGYITVDSKLHFVDLAGSERLKNTMAQGERAKEGISINAGLASLGKVISQLSSRHPGSHVSYRDSKLTRLLQDSLGGNAITYMVACVTPAEFHLSETLNTVQYAQRARAIQSKPRIQQVSEEGDTKALIERLRAEIAFLREQLRNSNTSDSGERVRKVAMDRPERTHEREMELQNQLLDLQEHYSALSQRHTRLISELTREHEVENSATITEHADSAERLKRSNLFANQVEQVVLEYEKTIQSLESSLSNTRSSLSSTESSLLEKETKLAYIETVNQQLQSRVQKMMDRESATEIYLQDLEAKLSGHTSGEEKNAVVVAELRKEIARVRENEAGQEDYISTLEDKLAEADQNLELMAKEIAQLEYVVERQRNLGKVESMLAVYGLPSGGETKITNGATKSDGEDSEVSAHSKTVNGHSHSGNVRTNGYHETIEEEESTPGKDNTNALPTVRERRASKARDLPEVSINSDGLVTGSQTCPPQSPAQTEFVHDKLENVQQELFELKVEHESTINELDQVSANYEAAIRELTRLRDTVDELQQGKHLDTPRTSSPPPSPSPMRPVSILAGTRVSELKDLDAPSSRSLSSELSFVVDSPIIEEPDEAESVALRQELETLRALHQQHQEKEETLSSQIESIKNEHMEKQERITALQRERERIQAEHKEALALVEELKRDVAEVRTQSIASSSSVASHLIRRKSSQSLMMLDRAHRSFTSLRKIAEPYLETHPESLENFDSNIDEAMHELQMRSERIQELENEITALRRDLDNKSTMISGLTRERSSKTSSPMDISVLAVMERRIDEAEFEAQFLRRQVAEREEEHNREKCRRSSLRLLHLVNSRLIRPCCYNKRWRRRPRDTTQPSRL</sequence>
<evidence type="ECO:0000256" key="1">
    <source>
        <dbReference type="ARBA" id="ARBA00004496"/>
    </source>
</evidence>
<dbReference type="GO" id="GO:0005737">
    <property type="term" value="C:cytoplasm"/>
    <property type="evidence" value="ECO:0007669"/>
    <property type="project" value="UniProtKB-SubCell"/>
</dbReference>
<proteinExistence type="inferred from homology"/>
<feature type="binding site" evidence="6">
    <location>
        <begin position="137"/>
        <end position="144"/>
    </location>
    <ligand>
        <name>ATP</name>
        <dbReference type="ChEBI" id="CHEBI:30616"/>
    </ligand>
</feature>
<keyword evidence="4 6" id="KW-0067">ATP-binding</keyword>
<comment type="subcellular location">
    <subcellularLocation>
        <location evidence="1">Cytoplasm</location>
    </subcellularLocation>
</comment>
<feature type="domain" description="Kinesin motor" evidence="9">
    <location>
        <begin position="50"/>
        <end position="431"/>
    </location>
</feature>
<dbReference type="InterPro" id="IPR019821">
    <property type="entry name" value="Kinesin_motor_CS"/>
</dbReference>
<dbReference type="InterPro" id="IPR036961">
    <property type="entry name" value="Kinesin_motor_dom_sf"/>
</dbReference>
<keyword evidence="11" id="KW-1185">Reference proteome</keyword>
<dbReference type="InterPro" id="IPR027640">
    <property type="entry name" value="Kinesin-like_fam"/>
</dbReference>
<evidence type="ECO:0000256" key="4">
    <source>
        <dbReference type="ARBA" id="ARBA00022840"/>
    </source>
</evidence>
<dbReference type="GO" id="GO:0005875">
    <property type="term" value="C:microtubule associated complex"/>
    <property type="evidence" value="ECO:0007669"/>
    <property type="project" value="TreeGrafter"/>
</dbReference>
<feature type="compositionally biased region" description="Basic and acidic residues" evidence="8">
    <location>
        <begin position="858"/>
        <end position="867"/>
    </location>
</feature>
<dbReference type="InterPro" id="IPR027417">
    <property type="entry name" value="P-loop_NTPase"/>
</dbReference>
<accession>A0A3N4LAS4</accession>
<evidence type="ECO:0000256" key="6">
    <source>
        <dbReference type="PROSITE-ProRule" id="PRU00283"/>
    </source>
</evidence>
<evidence type="ECO:0000256" key="3">
    <source>
        <dbReference type="ARBA" id="ARBA00022741"/>
    </source>
</evidence>
<dbReference type="STRING" id="1051890.A0A3N4LAS4"/>
<organism evidence="10 11">
    <name type="scientific">Terfezia boudieri ATCC MYA-4762</name>
    <dbReference type="NCBI Taxonomy" id="1051890"/>
    <lineage>
        <taxon>Eukaryota</taxon>
        <taxon>Fungi</taxon>
        <taxon>Dikarya</taxon>
        <taxon>Ascomycota</taxon>
        <taxon>Pezizomycotina</taxon>
        <taxon>Pezizomycetes</taxon>
        <taxon>Pezizales</taxon>
        <taxon>Pezizaceae</taxon>
        <taxon>Terfezia</taxon>
    </lineage>
</organism>
<feature type="region of interest" description="Disordered" evidence="8">
    <location>
        <begin position="469"/>
        <end position="488"/>
    </location>
</feature>
<dbReference type="InterPro" id="IPR001752">
    <property type="entry name" value="Kinesin_motor_dom"/>
</dbReference>
<evidence type="ECO:0000313" key="10">
    <source>
        <dbReference type="EMBL" id="RPB18579.1"/>
    </source>
</evidence>
<dbReference type="GO" id="GO:0007052">
    <property type="term" value="P:mitotic spindle organization"/>
    <property type="evidence" value="ECO:0007669"/>
    <property type="project" value="TreeGrafter"/>
</dbReference>
<name>A0A3N4LAS4_9PEZI</name>
<dbReference type="GO" id="GO:0007018">
    <property type="term" value="P:microtubule-based movement"/>
    <property type="evidence" value="ECO:0007669"/>
    <property type="project" value="InterPro"/>
</dbReference>
<dbReference type="Pfam" id="PF00225">
    <property type="entry name" value="Kinesin"/>
    <property type="match status" value="1"/>
</dbReference>
<dbReference type="PANTHER" id="PTHR47969:SF15">
    <property type="entry name" value="CHROMOSOME-ASSOCIATED KINESIN KIF4A-RELATED"/>
    <property type="match status" value="1"/>
</dbReference>
<gene>
    <name evidence="10" type="ORF">L211DRAFT_722662</name>
</gene>
<dbReference type="OrthoDB" id="3176171at2759"/>
<feature type="region of interest" description="Disordered" evidence="8">
    <location>
        <begin position="858"/>
        <end position="883"/>
    </location>
</feature>
<feature type="compositionally biased region" description="Basic and acidic residues" evidence="8">
    <location>
        <begin position="472"/>
        <end position="488"/>
    </location>
</feature>
<comment type="similarity">
    <text evidence="6">Belongs to the TRAFAC class myosin-kinesin ATPase superfamily. Kinesin family.</text>
</comment>
<evidence type="ECO:0000256" key="2">
    <source>
        <dbReference type="ARBA" id="ARBA00022490"/>
    </source>
</evidence>
<dbReference type="GO" id="GO:0008017">
    <property type="term" value="F:microtubule binding"/>
    <property type="evidence" value="ECO:0007669"/>
    <property type="project" value="InterPro"/>
</dbReference>
<reference evidence="10 11" key="1">
    <citation type="journal article" date="2018" name="Nat. Ecol. Evol.">
        <title>Pezizomycetes genomes reveal the molecular basis of ectomycorrhizal truffle lifestyle.</title>
        <authorList>
            <person name="Murat C."/>
            <person name="Payen T."/>
            <person name="Noel B."/>
            <person name="Kuo A."/>
            <person name="Morin E."/>
            <person name="Chen J."/>
            <person name="Kohler A."/>
            <person name="Krizsan K."/>
            <person name="Balestrini R."/>
            <person name="Da Silva C."/>
            <person name="Montanini B."/>
            <person name="Hainaut M."/>
            <person name="Levati E."/>
            <person name="Barry K.W."/>
            <person name="Belfiori B."/>
            <person name="Cichocki N."/>
            <person name="Clum A."/>
            <person name="Dockter R.B."/>
            <person name="Fauchery L."/>
            <person name="Guy J."/>
            <person name="Iotti M."/>
            <person name="Le Tacon F."/>
            <person name="Lindquist E.A."/>
            <person name="Lipzen A."/>
            <person name="Malagnac F."/>
            <person name="Mello A."/>
            <person name="Molinier V."/>
            <person name="Miyauchi S."/>
            <person name="Poulain J."/>
            <person name="Riccioni C."/>
            <person name="Rubini A."/>
            <person name="Sitrit Y."/>
            <person name="Splivallo R."/>
            <person name="Traeger S."/>
            <person name="Wang M."/>
            <person name="Zifcakova L."/>
            <person name="Wipf D."/>
            <person name="Zambonelli A."/>
            <person name="Paolocci F."/>
            <person name="Nowrousian M."/>
            <person name="Ottonello S."/>
            <person name="Baldrian P."/>
            <person name="Spatafora J.W."/>
            <person name="Henrissat B."/>
            <person name="Nagy L.G."/>
            <person name="Aury J.M."/>
            <person name="Wincker P."/>
            <person name="Grigoriev I.V."/>
            <person name="Bonfante P."/>
            <person name="Martin F.M."/>
        </authorList>
    </citation>
    <scope>NUCLEOTIDE SEQUENCE [LARGE SCALE GENOMIC DNA]</scope>
    <source>
        <strain evidence="10 11">ATCC MYA-4762</strain>
    </source>
</reference>
<protein>
    <submittedName>
        <fullName evidence="10">Kinesin-domain-containing protein</fullName>
    </submittedName>
</protein>
<dbReference type="GO" id="GO:0051231">
    <property type="term" value="P:spindle elongation"/>
    <property type="evidence" value="ECO:0007669"/>
    <property type="project" value="TreeGrafter"/>
</dbReference>
<feature type="region of interest" description="Disordered" evidence="8">
    <location>
        <begin position="714"/>
        <end position="746"/>
    </location>
</feature>
<dbReference type="SUPFAM" id="SSF52540">
    <property type="entry name" value="P-loop containing nucleoside triphosphate hydrolases"/>
    <property type="match status" value="1"/>
</dbReference>
<feature type="coiled-coil region" evidence="7">
    <location>
        <begin position="1058"/>
        <end position="1147"/>
    </location>
</feature>
<feature type="compositionally biased region" description="Low complexity" evidence="8">
    <location>
        <begin position="23"/>
        <end position="37"/>
    </location>
</feature>
<dbReference type="Proteomes" id="UP000267821">
    <property type="component" value="Unassembled WGS sequence"/>
</dbReference>
<dbReference type="AlphaFoldDB" id="A0A3N4LAS4"/>
<keyword evidence="5 7" id="KW-0175">Coiled coil</keyword>
<keyword evidence="2" id="KW-0963">Cytoplasm</keyword>
<evidence type="ECO:0000259" key="9">
    <source>
        <dbReference type="PROSITE" id="PS50067"/>
    </source>
</evidence>
<feature type="compositionally biased region" description="Pro residues" evidence="8">
    <location>
        <begin position="1"/>
        <end position="17"/>
    </location>
</feature>
<evidence type="ECO:0000256" key="7">
    <source>
        <dbReference type="SAM" id="Coils"/>
    </source>
</evidence>
<dbReference type="EMBL" id="ML121622">
    <property type="protein sequence ID" value="RPB18579.1"/>
    <property type="molecule type" value="Genomic_DNA"/>
</dbReference>
<feature type="coiled-coil region" evidence="7">
    <location>
        <begin position="660"/>
        <end position="687"/>
    </location>
</feature>
<feature type="region of interest" description="Disordered" evidence="8">
    <location>
        <begin position="1"/>
        <end position="49"/>
    </location>
</feature>